<dbReference type="GO" id="GO:0016757">
    <property type="term" value="F:glycosyltransferase activity"/>
    <property type="evidence" value="ECO:0007669"/>
    <property type="project" value="UniProtKB-KW"/>
</dbReference>
<dbReference type="EMBL" id="BJWL01000429">
    <property type="protein sequence ID" value="GFS43757.1"/>
    <property type="molecule type" value="Genomic_DNA"/>
</dbReference>
<evidence type="ECO:0000256" key="5">
    <source>
        <dbReference type="ARBA" id="ARBA00023277"/>
    </source>
</evidence>
<dbReference type="AlphaFoldDB" id="A0A7J0DXP0"/>
<evidence type="ECO:0000256" key="4">
    <source>
        <dbReference type="ARBA" id="ARBA00023253"/>
    </source>
</evidence>
<evidence type="ECO:0000256" key="6">
    <source>
        <dbReference type="ARBA" id="ARBA00030350"/>
    </source>
</evidence>
<dbReference type="GO" id="GO:0006004">
    <property type="term" value="P:fucose metabolic process"/>
    <property type="evidence" value="ECO:0007669"/>
    <property type="project" value="UniProtKB-KW"/>
</dbReference>
<proteinExistence type="inferred from homology"/>
<comment type="similarity">
    <text evidence="1">Belongs to the glycosyltransferase GT106 family.</text>
</comment>
<dbReference type="Pfam" id="PF10250">
    <property type="entry name" value="O-FucT"/>
    <property type="match status" value="1"/>
</dbReference>
<keyword evidence="5" id="KW-0119">Carbohydrate metabolism</keyword>
<dbReference type="Proteomes" id="UP000585474">
    <property type="component" value="Unassembled WGS sequence"/>
</dbReference>
<gene>
    <name evidence="7" type="ORF">Acr_00g0086740</name>
</gene>
<dbReference type="InterPro" id="IPR019378">
    <property type="entry name" value="GDP-Fuc_O-FucTrfase"/>
</dbReference>
<evidence type="ECO:0000256" key="3">
    <source>
        <dbReference type="ARBA" id="ARBA00022679"/>
    </source>
</evidence>
<name>A0A7J0DXP0_9ERIC</name>
<accession>A0A7J0DXP0</accession>
<keyword evidence="8" id="KW-1185">Reference proteome</keyword>
<evidence type="ECO:0000313" key="7">
    <source>
        <dbReference type="EMBL" id="GFS43757.1"/>
    </source>
</evidence>
<dbReference type="InterPro" id="IPR024709">
    <property type="entry name" value="FucosylTrfase_pln"/>
</dbReference>
<organism evidence="7 8">
    <name type="scientific">Actinidia rufa</name>
    <dbReference type="NCBI Taxonomy" id="165716"/>
    <lineage>
        <taxon>Eukaryota</taxon>
        <taxon>Viridiplantae</taxon>
        <taxon>Streptophyta</taxon>
        <taxon>Embryophyta</taxon>
        <taxon>Tracheophyta</taxon>
        <taxon>Spermatophyta</taxon>
        <taxon>Magnoliopsida</taxon>
        <taxon>eudicotyledons</taxon>
        <taxon>Gunneridae</taxon>
        <taxon>Pentapetalae</taxon>
        <taxon>asterids</taxon>
        <taxon>Ericales</taxon>
        <taxon>Actinidiaceae</taxon>
        <taxon>Actinidia</taxon>
    </lineage>
</organism>
<evidence type="ECO:0000256" key="2">
    <source>
        <dbReference type="ARBA" id="ARBA00022676"/>
    </source>
</evidence>
<dbReference type="OrthoDB" id="1899018at2759"/>
<evidence type="ECO:0000256" key="1">
    <source>
        <dbReference type="ARBA" id="ARBA00007737"/>
    </source>
</evidence>
<keyword evidence="2 7" id="KW-0328">Glycosyltransferase</keyword>
<keyword evidence="3 7" id="KW-0808">Transferase</keyword>
<sequence length="426" mass="47753">MAMDVRQIVAALLTVSMFVMLGNMIKRDHFDSLEVIVFDRSFLIWFLNFGKYKAIKVSKQGLVKVIGATKGVWKGDEDALKPCWNKPLPKEGGQSRGFIIFSLTDGPEYHVSQIADAVVVATYLGATLVLPHIRGTKPRDTRSFGEIYNEKKFVKSLDGIVRIAKYRPPQLSVKKLTAVRVPNRVSEAYIATNIEPVFKTKGNLSLETHFPSSTTMNAKEFEYFDSLSCLAMFGTLELQSELKQVVGLMVERLRALSRKSNGPFVAVDLRVEMLENKECRESGDFGKLWCYNAVEVGEFLKGIGFHKNTTIYLTQSGWHSLLDPLRQSYPKTYPKEDIRPTGKKAKLLNIEISEFAKIVDFHICSESDVFVPAKSGLFYTNVVGKRIASRKTQILVPSKTTSSSSSDAHISPYISKKSHSAFSCFC</sequence>
<comment type="caution">
    <text evidence="7">The sequence shown here is derived from an EMBL/GenBank/DDBJ whole genome shotgun (WGS) entry which is preliminary data.</text>
</comment>
<dbReference type="PANTHER" id="PTHR31288:SF5">
    <property type="entry name" value="PROTEIN MANNAN SYNTHESIS-RELATED 1"/>
    <property type="match status" value="1"/>
</dbReference>
<evidence type="ECO:0000313" key="8">
    <source>
        <dbReference type="Proteomes" id="UP000585474"/>
    </source>
</evidence>
<reference evidence="8" key="1">
    <citation type="submission" date="2019-07" db="EMBL/GenBank/DDBJ databases">
        <title>De Novo Assembly of kiwifruit Actinidia rufa.</title>
        <authorList>
            <person name="Sugita-Konishi S."/>
            <person name="Sato K."/>
            <person name="Mori E."/>
            <person name="Abe Y."/>
            <person name="Kisaki G."/>
            <person name="Hamano K."/>
            <person name="Suezawa K."/>
            <person name="Otani M."/>
            <person name="Fukuda T."/>
            <person name="Manabe T."/>
            <person name="Gomi K."/>
            <person name="Tabuchi M."/>
            <person name="Akimitsu K."/>
            <person name="Kataoka I."/>
        </authorList>
    </citation>
    <scope>NUCLEOTIDE SEQUENCE [LARGE SCALE GENOMIC DNA]</scope>
    <source>
        <strain evidence="8">cv. Fuchu</strain>
    </source>
</reference>
<keyword evidence="4" id="KW-0294">Fucose metabolism</keyword>
<protein>
    <recommendedName>
        <fullName evidence="6">O-fucosyltransferase family protein</fullName>
    </recommendedName>
</protein>
<dbReference type="PANTHER" id="PTHR31288">
    <property type="entry name" value="O-FUCOSYLTRANSFERASE FAMILY PROTEIN"/>
    <property type="match status" value="1"/>
</dbReference>